<evidence type="ECO:0000313" key="3">
    <source>
        <dbReference type="EMBL" id="SKA97432.1"/>
    </source>
</evidence>
<protein>
    <submittedName>
        <fullName evidence="3">Ribosome-associated protein</fullName>
    </submittedName>
</protein>
<dbReference type="CDD" id="cd00165">
    <property type="entry name" value="S4"/>
    <property type="match status" value="1"/>
</dbReference>
<dbReference type="Proteomes" id="UP000190105">
    <property type="component" value="Unassembled WGS sequence"/>
</dbReference>
<dbReference type="OrthoDB" id="9811532at2"/>
<dbReference type="PROSITE" id="PS50889">
    <property type="entry name" value="S4"/>
    <property type="match status" value="1"/>
</dbReference>
<dbReference type="Pfam" id="PF13275">
    <property type="entry name" value="S4_2"/>
    <property type="match status" value="1"/>
</dbReference>
<evidence type="ECO:0000313" key="4">
    <source>
        <dbReference type="Proteomes" id="UP000190105"/>
    </source>
</evidence>
<evidence type="ECO:0000256" key="1">
    <source>
        <dbReference type="PROSITE-ProRule" id="PRU00182"/>
    </source>
</evidence>
<keyword evidence="4" id="KW-1185">Reference proteome</keyword>
<gene>
    <name evidence="3" type="ORF">SAMN05443428_1256</name>
</gene>
<evidence type="ECO:0000259" key="2">
    <source>
        <dbReference type="SMART" id="SM00363"/>
    </source>
</evidence>
<dbReference type="RefSeq" id="WP_078697443.1">
    <property type="nucleotide sequence ID" value="NZ_FUYH01000025.1"/>
</dbReference>
<name>A0A1T4Y6G8_9CLOT</name>
<dbReference type="InterPro" id="IPR002942">
    <property type="entry name" value="S4_RNA-bd"/>
</dbReference>
<dbReference type="SUPFAM" id="SSF55174">
    <property type="entry name" value="Alpha-L RNA-binding motif"/>
    <property type="match status" value="1"/>
</dbReference>
<dbReference type="STRING" id="1147123.SAMN05443428_1256"/>
<dbReference type="AlphaFoldDB" id="A0A1T4Y6G8"/>
<feature type="domain" description="RNA-binding S4" evidence="2">
    <location>
        <begin position="11"/>
        <end position="69"/>
    </location>
</feature>
<dbReference type="EMBL" id="FUYH01000025">
    <property type="protein sequence ID" value="SKA97432.1"/>
    <property type="molecule type" value="Genomic_DNA"/>
</dbReference>
<dbReference type="Gene3D" id="3.10.290.10">
    <property type="entry name" value="RNA-binding S4 domain"/>
    <property type="match status" value="1"/>
</dbReference>
<dbReference type="InterPro" id="IPR036986">
    <property type="entry name" value="S4_RNA-bd_sf"/>
</dbReference>
<sequence>MNKIEIKTEFIKLDQFLKWAGIVESGSIAKLIIQNGDVKVNGEIVTQRGKKLFPNDIVLIKDVGTFQISRFEEK</sequence>
<organism evidence="3 4">
    <name type="scientific">Caloramator quimbayensis</name>
    <dbReference type="NCBI Taxonomy" id="1147123"/>
    <lineage>
        <taxon>Bacteria</taxon>
        <taxon>Bacillati</taxon>
        <taxon>Bacillota</taxon>
        <taxon>Clostridia</taxon>
        <taxon>Eubacteriales</taxon>
        <taxon>Clostridiaceae</taxon>
        <taxon>Caloramator</taxon>
    </lineage>
</organism>
<dbReference type="GO" id="GO:0003723">
    <property type="term" value="F:RNA binding"/>
    <property type="evidence" value="ECO:0007669"/>
    <property type="project" value="UniProtKB-KW"/>
</dbReference>
<dbReference type="SMART" id="SM00363">
    <property type="entry name" value="S4"/>
    <property type="match status" value="1"/>
</dbReference>
<accession>A0A1T4Y6G8</accession>
<proteinExistence type="predicted"/>
<reference evidence="4" key="1">
    <citation type="submission" date="2017-02" db="EMBL/GenBank/DDBJ databases">
        <authorList>
            <person name="Varghese N."/>
            <person name="Submissions S."/>
        </authorList>
    </citation>
    <scope>NUCLEOTIDE SEQUENCE [LARGE SCALE GENOMIC DNA]</scope>
    <source>
        <strain evidence="4">USBA 833</strain>
    </source>
</reference>
<keyword evidence="1" id="KW-0694">RNA-binding</keyword>